<name>A0ABD7SRU2_VIBCL</name>
<reference evidence="1 2" key="1">
    <citation type="submission" date="2019-06" db="EMBL/GenBank/DDBJ databases">
        <title>Vibrio cholerae phylogeny based on whole-genome sequencing reveals genetic diversity and population strucutre.</title>
        <authorList>
            <person name="Zhiqiu Y."/>
            <person name="Bin L."/>
            <person name="Lingyan J."/>
        </authorList>
    </citation>
    <scope>NUCLEOTIDE SEQUENCE [LARGE SCALE GENOMIC DNA]</scope>
    <source>
        <strain evidence="1 2">N2814</strain>
    </source>
</reference>
<gene>
    <name evidence="1" type="ORF">FXF03_01220</name>
</gene>
<protein>
    <submittedName>
        <fullName evidence="1">Uncharacterized protein</fullName>
    </submittedName>
</protein>
<comment type="caution">
    <text evidence="1">The sequence shown here is derived from an EMBL/GenBank/DDBJ whole genome shotgun (WGS) entry which is preliminary data.</text>
</comment>
<dbReference type="AlphaFoldDB" id="A0ABD7SRU2"/>
<sequence length="162" mass="18416">MKITVFEVNKLMLQAAQNMNVEDDKELHFLFGVGERTYRRWRSNHEKEPDSVSAIPERALVHLQTLATGKCPLKPLDNVDWTTIPSEYITNAQNYSTPPVDVLVSIVGRSGITQLPRKEIGRLIGVNWKKFSDDVSRGEISFGTWASILLLCGVPYQKIFHF</sequence>
<dbReference type="RefSeq" id="WP_148521357.1">
    <property type="nucleotide sequence ID" value="NZ_VSIJ01000005.1"/>
</dbReference>
<dbReference type="Proteomes" id="UP000323819">
    <property type="component" value="Unassembled WGS sequence"/>
</dbReference>
<accession>A0ABD7SRU2</accession>
<proteinExistence type="predicted"/>
<evidence type="ECO:0000313" key="2">
    <source>
        <dbReference type="Proteomes" id="UP000323819"/>
    </source>
</evidence>
<organism evidence="1 2">
    <name type="scientific">Vibrio cholerae</name>
    <dbReference type="NCBI Taxonomy" id="666"/>
    <lineage>
        <taxon>Bacteria</taxon>
        <taxon>Pseudomonadati</taxon>
        <taxon>Pseudomonadota</taxon>
        <taxon>Gammaproteobacteria</taxon>
        <taxon>Vibrionales</taxon>
        <taxon>Vibrionaceae</taxon>
        <taxon>Vibrio</taxon>
    </lineage>
</organism>
<dbReference type="EMBL" id="VSIJ01000005">
    <property type="protein sequence ID" value="TXX67221.1"/>
    <property type="molecule type" value="Genomic_DNA"/>
</dbReference>
<evidence type="ECO:0000313" key="1">
    <source>
        <dbReference type="EMBL" id="TXX67221.1"/>
    </source>
</evidence>